<evidence type="ECO:0000256" key="3">
    <source>
        <dbReference type="ARBA" id="ARBA00022777"/>
    </source>
</evidence>
<keyword evidence="7" id="KW-1185">Reference proteome</keyword>
<sequence length="517" mass="55055">MFLGLDSSTQSLSALIIDPTLGTIVHEQSVNFGKDLPSYQSPSGFLPGGKNGEVHADPRMWMEALDLLLSRVAETFDLSQVSAIASSGQQHGSVYLDETFYERLAQLDPARSLPEQIAPALTRATSPIWMDTSTSAQCQQIALALGGNDEVCRRSGSVAIERFTGPQIRRFYQNDPAAYDRTAIIHLVSSFIGSLLAGKDIPIDHGDGAGMNLLNLHRLDWDDDLLEATAPGLRSKLPLPAASATLAGPISPYFAAKFGFPEFCEIVLSTGDNPSSLVGMGATQPGTFVISLGTSDTFFAAMAEPVTDPQGFGHVFGNPAGGFMSLICFRNGSLAREALRDQLGLDWADFDSAGLAQTPAGNHGQVLLPFFGPEITPRRDFEGPVRNFSADAPAPVQVRALLEGQFLNMRLHSQWLGESPSLIRLTGGASQNDGIAQLIANIFQAPVERFAVANGAALGAALRAASACGEDLAELTATFCQPATGSQLQPDPALAPVYQDALRRYQDLLQLGVEARP</sequence>
<dbReference type="EMBL" id="JACHFD010000008">
    <property type="protein sequence ID" value="MBB5351799.1"/>
    <property type="molecule type" value="Genomic_DNA"/>
</dbReference>
<dbReference type="AlphaFoldDB" id="A0A840VDA4"/>
<dbReference type="Pfam" id="PF02782">
    <property type="entry name" value="FGGY_C"/>
    <property type="match status" value="1"/>
</dbReference>
<evidence type="ECO:0000256" key="1">
    <source>
        <dbReference type="ARBA" id="ARBA00009156"/>
    </source>
</evidence>
<gene>
    <name evidence="6" type="ORF">HNR46_002038</name>
</gene>
<dbReference type="InterPro" id="IPR000577">
    <property type="entry name" value="Carb_kinase_FGGY"/>
</dbReference>
<dbReference type="PANTHER" id="PTHR10196:SF57">
    <property type="entry name" value="XYLULOSE KINASE"/>
    <property type="match status" value="1"/>
</dbReference>
<dbReference type="InterPro" id="IPR018484">
    <property type="entry name" value="FGGY_N"/>
</dbReference>
<comment type="similarity">
    <text evidence="1">Belongs to the FGGY kinase family.</text>
</comment>
<keyword evidence="2 6" id="KW-0808">Transferase</keyword>
<dbReference type="GO" id="GO:0042732">
    <property type="term" value="P:D-xylose metabolic process"/>
    <property type="evidence" value="ECO:0007669"/>
    <property type="project" value="InterPro"/>
</dbReference>
<dbReference type="CDD" id="cd07776">
    <property type="entry name" value="ASKHA_NBD_FGGY_SpXK-like"/>
    <property type="match status" value="1"/>
</dbReference>
<dbReference type="GO" id="GO:0005997">
    <property type="term" value="P:xylulose metabolic process"/>
    <property type="evidence" value="ECO:0007669"/>
    <property type="project" value="TreeGrafter"/>
</dbReference>
<dbReference type="EC" id="2.7.1.17" evidence="6"/>
<dbReference type="Proteomes" id="UP000557717">
    <property type="component" value="Unassembled WGS sequence"/>
</dbReference>
<dbReference type="PIRSF" id="PIRSF000538">
    <property type="entry name" value="GlpK"/>
    <property type="match status" value="1"/>
</dbReference>
<dbReference type="GO" id="GO:0005829">
    <property type="term" value="C:cytosol"/>
    <property type="evidence" value="ECO:0007669"/>
    <property type="project" value="TreeGrafter"/>
</dbReference>
<feature type="domain" description="Carbohydrate kinase FGGY C-terminal" evidence="5">
    <location>
        <begin position="289"/>
        <end position="467"/>
    </location>
</feature>
<dbReference type="GO" id="GO:0004856">
    <property type="term" value="F:D-xylulokinase activity"/>
    <property type="evidence" value="ECO:0007669"/>
    <property type="project" value="UniProtKB-EC"/>
</dbReference>
<evidence type="ECO:0000259" key="4">
    <source>
        <dbReference type="Pfam" id="PF00370"/>
    </source>
</evidence>
<organism evidence="6 7">
    <name type="scientific">Haloferula luteola</name>
    <dbReference type="NCBI Taxonomy" id="595692"/>
    <lineage>
        <taxon>Bacteria</taxon>
        <taxon>Pseudomonadati</taxon>
        <taxon>Verrucomicrobiota</taxon>
        <taxon>Verrucomicrobiia</taxon>
        <taxon>Verrucomicrobiales</taxon>
        <taxon>Verrucomicrobiaceae</taxon>
        <taxon>Haloferula</taxon>
    </lineage>
</organism>
<dbReference type="SUPFAM" id="SSF53067">
    <property type="entry name" value="Actin-like ATPase domain"/>
    <property type="match status" value="2"/>
</dbReference>
<evidence type="ECO:0000256" key="2">
    <source>
        <dbReference type="ARBA" id="ARBA00022679"/>
    </source>
</evidence>
<dbReference type="InterPro" id="IPR042024">
    <property type="entry name" value="D-XK_euk"/>
</dbReference>
<dbReference type="InterPro" id="IPR018485">
    <property type="entry name" value="FGGY_C"/>
</dbReference>
<name>A0A840VDA4_9BACT</name>
<proteinExistence type="inferred from homology"/>
<dbReference type="RefSeq" id="WP_184018275.1">
    <property type="nucleotide sequence ID" value="NZ_JACHFD010000008.1"/>
</dbReference>
<accession>A0A840VDA4</accession>
<protein>
    <submittedName>
        <fullName evidence="6">Xylulokinase</fullName>
        <ecNumber evidence="6">2.7.1.17</ecNumber>
    </submittedName>
</protein>
<evidence type="ECO:0000313" key="6">
    <source>
        <dbReference type="EMBL" id="MBB5351799.1"/>
    </source>
</evidence>
<evidence type="ECO:0000259" key="5">
    <source>
        <dbReference type="Pfam" id="PF02782"/>
    </source>
</evidence>
<reference evidence="6 7" key="1">
    <citation type="submission" date="2020-08" db="EMBL/GenBank/DDBJ databases">
        <title>Genomic Encyclopedia of Type Strains, Phase IV (KMG-IV): sequencing the most valuable type-strain genomes for metagenomic binning, comparative biology and taxonomic classification.</title>
        <authorList>
            <person name="Goeker M."/>
        </authorList>
    </citation>
    <scope>NUCLEOTIDE SEQUENCE [LARGE SCALE GENOMIC DNA]</scope>
    <source>
        <strain evidence="6 7">YC6886</strain>
    </source>
</reference>
<dbReference type="PANTHER" id="PTHR10196">
    <property type="entry name" value="SUGAR KINASE"/>
    <property type="match status" value="1"/>
</dbReference>
<dbReference type="Gene3D" id="3.30.420.40">
    <property type="match status" value="2"/>
</dbReference>
<evidence type="ECO:0000313" key="7">
    <source>
        <dbReference type="Proteomes" id="UP000557717"/>
    </source>
</evidence>
<feature type="domain" description="Carbohydrate kinase FGGY N-terminal" evidence="4">
    <location>
        <begin position="128"/>
        <end position="279"/>
    </location>
</feature>
<keyword evidence="3 6" id="KW-0418">Kinase</keyword>
<dbReference type="Pfam" id="PF00370">
    <property type="entry name" value="FGGY_N"/>
    <property type="match status" value="1"/>
</dbReference>
<comment type="caution">
    <text evidence="6">The sequence shown here is derived from an EMBL/GenBank/DDBJ whole genome shotgun (WGS) entry which is preliminary data.</text>
</comment>
<dbReference type="InterPro" id="IPR043129">
    <property type="entry name" value="ATPase_NBD"/>
</dbReference>